<name>A0A1R2BKE1_9CILI</name>
<evidence type="ECO:0000313" key="2">
    <source>
        <dbReference type="Proteomes" id="UP000187209"/>
    </source>
</evidence>
<gene>
    <name evidence="1" type="ORF">SteCoe_23225</name>
</gene>
<accession>A0A1R2BKE1</accession>
<keyword evidence="2" id="KW-1185">Reference proteome</keyword>
<comment type="caution">
    <text evidence="1">The sequence shown here is derived from an EMBL/GenBank/DDBJ whole genome shotgun (WGS) entry which is preliminary data.</text>
</comment>
<organism evidence="1 2">
    <name type="scientific">Stentor coeruleus</name>
    <dbReference type="NCBI Taxonomy" id="5963"/>
    <lineage>
        <taxon>Eukaryota</taxon>
        <taxon>Sar</taxon>
        <taxon>Alveolata</taxon>
        <taxon>Ciliophora</taxon>
        <taxon>Postciliodesmatophora</taxon>
        <taxon>Heterotrichea</taxon>
        <taxon>Heterotrichida</taxon>
        <taxon>Stentoridae</taxon>
        <taxon>Stentor</taxon>
    </lineage>
</organism>
<evidence type="ECO:0000313" key="1">
    <source>
        <dbReference type="EMBL" id="OMJ77230.1"/>
    </source>
</evidence>
<dbReference type="AlphaFoldDB" id="A0A1R2BKE1"/>
<dbReference type="Proteomes" id="UP000187209">
    <property type="component" value="Unassembled WGS sequence"/>
</dbReference>
<sequence>MIETSFRKSIEEAQKYYKKARSLKLAFENLNSLFIDSCDRLEKISESLSNDSDMSVKTFQSTLYILINYLKPLKNISQNSLLVFKSTENQVNSAINQINNEEIECCKIIKKKGGHSAIENCIVRVKFLVNNCQEIIEKNLYECAKDFFDGIGRFSTHESVVSTKSSKKDYSRNDSGRGMFVRRSMSKNFFSENAPLVEISRLNTQKKLGFPTLSSNNME</sequence>
<proteinExistence type="predicted"/>
<protein>
    <submittedName>
        <fullName evidence="1">Uncharacterized protein</fullName>
    </submittedName>
</protein>
<dbReference type="EMBL" id="MPUH01000586">
    <property type="protein sequence ID" value="OMJ77230.1"/>
    <property type="molecule type" value="Genomic_DNA"/>
</dbReference>
<reference evidence="1 2" key="1">
    <citation type="submission" date="2016-11" db="EMBL/GenBank/DDBJ databases">
        <title>The macronuclear genome of Stentor coeruleus: a giant cell with tiny introns.</title>
        <authorList>
            <person name="Slabodnick M."/>
            <person name="Ruby J.G."/>
            <person name="Reiff S.B."/>
            <person name="Swart E.C."/>
            <person name="Gosai S."/>
            <person name="Prabakaran S."/>
            <person name="Witkowska E."/>
            <person name="Larue G.E."/>
            <person name="Fisher S."/>
            <person name="Freeman R.M."/>
            <person name="Gunawardena J."/>
            <person name="Chu W."/>
            <person name="Stover N.A."/>
            <person name="Gregory B.D."/>
            <person name="Nowacki M."/>
            <person name="Derisi J."/>
            <person name="Roy S.W."/>
            <person name="Marshall W.F."/>
            <person name="Sood P."/>
        </authorList>
    </citation>
    <scope>NUCLEOTIDE SEQUENCE [LARGE SCALE GENOMIC DNA]</scope>
    <source>
        <strain evidence="1">WM001</strain>
    </source>
</reference>